<reference evidence="1" key="1">
    <citation type="submission" date="2018-10" db="EMBL/GenBank/DDBJ databases">
        <authorList>
            <consortium name="PulseNet: The National Subtyping Network for Foodborne Disease Surveillance"/>
            <person name="Tarr C.L."/>
            <person name="Trees E."/>
            <person name="Katz L.S."/>
            <person name="Carleton-Romer H.A."/>
            <person name="Stroika S."/>
            <person name="Kucerova Z."/>
            <person name="Roache K.F."/>
            <person name="Sabol A.L."/>
            <person name="Besser J."/>
            <person name="Gerner-Smidt P."/>
        </authorList>
    </citation>
    <scope>NUCLEOTIDE SEQUENCE [LARGE SCALE GENOMIC DNA]</scope>
    <source>
        <strain evidence="1">PNUSAS052121</strain>
    </source>
</reference>
<protein>
    <submittedName>
        <fullName evidence="1">Uncharacterized protein</fullName>
    </submittedName>
</protein>
<dbReference type="Proteomes" id="UP000839526">
    <property type="component" value="Unassembled WGS sequence"/>
</dbReference>
<sequence>MFGLYLEDEYGHPWATDFTKNMQLVAMREHNGVQLDSFIDTGVANGKPFILFWQIVSGDLNHIPRLFYRETDNGNWQYFFTQGRDGRLGNYSSVHTRVFIFSDYATHLPKYGVAFWDENNNLLATNESRLLRIEGTFTGKTLGKRIELAGNYAICAGWSGSMGFENAAPGYISSVEFDFAAYYNGRTTVLTNGLAKYSDDDSWGHVSVSGDMFVWQETGGDRWSADIPDAPYINAAEYI</sequence>
<comment type="caution">
    <text evidence="1">The sequence shown here is derived from an EMBL/GenBank/DDBJ whole genome shotgun (WGS) entry which is preliminary data.</text>
</comment>
<dbReference type="AlphaFoldDB" id="A0A403T8J8"/>
<dbReference type="EMBL" id="RWAH01000069">
    <property type="protein sequence ID" value="MMS80080.1"/>
    <property type="molecule type" value="Genomic_DNA"/>
</dbReference>
<gene>
    <name evidence="1" type="ORF">D9O31_27325</name>
</gene>
<organism evidence="1">
    <name type="scientific">Salmonella enterica</name>
    <name type="common">Salmonella choleraesuis</name>
    <dbReference type="NCBI Taxonomy" id="28901"/>
    <lineage>
        <taxon>Bacteria</taxon>
        <taxon>Pseudomonadati</taxon>
        <taxon>Pseudomonadota</taxon>
        <taxon>Gammaproteobacteria</taxon>
        <taxon>Enterobacterales</taxon>
        <taxon>Enterobacteriaceae</taxon>
        <taxon>Salmonella</taxon>
    </lineage>
</organism>
<accession>A0A403T8J8</accession>
<evidence type="ECO:0000313" key="1">
    <source>
        <dbReference type="EMBL" id="MMS80080.1"/>
    </source>
</evidence>
<proteinExistence type="predicted"/>
<name>A0A403T8J8_SALER</name>